<name>A0A3R7W3R8_9STRA</name>
<dbReference type="AlphaFoldDB" id="A0A3R7W3R8"/>
<dbReference type="EMBL" id="QKXF01000213">
    <property type="protein sequence ID" value="RQM14240.1"/>
    <property type="molecule type" value="Genomic_DNA"/>
</dbReference>
<proteinExistence type="predicted"/>
<dbReference type="Proteomes" id="UP000286097">
    <property type="component" value="Unassembled WGS sequence"/>
</dbReference>
<organism evidence="1 2">
    <name type="scientific">Peronospora effusa</name>
    <dbReference type="NCBI Taxonomy" id="542832"/>
    <lineage>
        <taxon>Eukaryota</taxon>
        <taxon>Sar</taxon>
        <taxon>Stramenopiles</taxon>
        <taxon>Oomycota</taxon>
        <taxon>Peronosporomycetes</taxon>
        <taxon>Peronosporales</taxon>
        <taxon>Peronosporaceae</taxon>
        <taxon>Peronospora</taxon>
    </lineage>
</organism>
<dbReference type="VEuPathDB" id="FungiDB:DD237_006754"/>
<evidence type="ECO:0000313" key="2">
    <source>
        <dbReference type="Proteomes" id="UP000286097"/>
    </source>
</evidence>
<accession>A0A3R7W3R8</accession>
<sequence>MFQEVYKIYSSVNVQLADDMGIKTRRHASSAWLQEGRARLKLSGNLLLFGRFTKDVGAVPFNEKDVLRKQIC</sequence>
<protein>
    <submittedName>
        <fullName evidence="1">Uncharacterized protein</fullName>
    </submittedName>
</protein>
<gene>
    <name evidence="1" type="ORF">DD237_006754</name>
</gene>
<comment type="caution">
    <text evidence="1">The sequence shown here is derived from an EMBL/GenBank/DDBJ whole genome shotgun (WGS) entry which is preliminary data.</text>
</comment>
<reference evidence="1 2" key="1">
    <citation type="submission" date="2018-06" db="EMBL/GenBank/DDBJ databases">
        <title>Comparative genomics of downy mildews reveals potential adaptations to biotrophy.</title>
        <authorList>
            <person name="Fletcher K."/>
            <person name="Klosterman S.J."/>
            <person name="Derevnina L."/>
            <person name="Martin F."/>
            <person name="Koike S."/>
            <person name="Reyes Chin-Wo S."/>
            <person name="Mou B."/>
            <person name="Michelmore R."/>
        </authorList>
    </citation>
    <scope>NUCLEOTIDE SEQUENCE [LARGE SCALE GENOMIC DNA]</scope>
    <source>
        <strain evidence="1 2">R13</strain>
    </source>
</reference>
<evidence type="ECO:0000313" key="1">
    <source>
        <dbReference type="EMBL" id="RQM14240.1"/>
    </source>
</evidence>